<feature type="compositionally biased region" description="Basic and acidic residues" evidence="1">
    <location>
        <begin position="186"/>
        <end position="203"/>
    </location>
</feature>
<feature type="region of interest" description="Disordered" evidence="1">
    <location>
        <begin position="171"/>
        <end position="213"/>
    </location>
</feature>
<dbReference type="EMBL" id="PNFZ01000005">
    <property type="protein sequence ID" value="PMB97653.1"/>
    <property type="molecule type" value="Genomic_DNA"/>
</dbReference>
<dbReference type="Gene3D" id="2.60.40.1890">
    <property type="entry name" value="PCu(A)C copper chaperone"/>
    <property type="match status" value="1"/>
</dbReference>
<dbReference type="PANTHER" id="PTHR36302">
    <property type="entry name" value="BLR7088 PROTEIN"/>
    <property type="match status" value="1"/>
</dbReference>
<dbReference type="SUPFAM" id="SSF110087">
    <property type="entry name" value="DR1885-like metal-binding protein"/>
    <property type="match status" value="1"/>
</dbReference>
<dbReference type="InterPro" id="IPR036182">
    <property type="entry name" value="PCuAC_sf"/>
</dbReference>
<dbReference type="PROSITE" id="PS51257">
    <property type="entry name" value="PROKAR_LIPOPROTEIN"/>
    <property type="match status" value="1"/>
</dbReference>
<dbReference type="OrthoDB" id="9796962at2"/>
<evidence type="ECO:0008006" key="5">
    <source>
        <dbReference type="Google" id="ProtNLM"/>
    </source>
</evidence>
<feature type="signal peptide" evidence="2">
    <location>
        <begin position="1"/>
        <end position="23"/>
    </location>
</feature>
<evidence type="ECO:0000313" key="4">
    <source>
        <dbReference type="Proteomes" id="UP000235703"/>
    </source>
</evidence>
<feature type="compositionally biased region" description="Acidic residues" evidence="1">
    <location>
        <begin position="204"/>
        <end position="213"/>
    </location>
</feature>
<evidence type="ECO:0000313" key="3">
    <source>
        <dbReference type="EMBL" id="PMB97653.1"/>
    </source>
</evidence>
<evidence type="ECO:0000256" key="2">
    <source>
        <dbReference type="SAM" id="SignalP"/>
    </source>
</evidence>
<organism evidence="3 4">
    <name type="scientific">Brevibacterium luteolum</name>
    <dbReference type="NCBI Taxonomy" id="199591"/>
    <lineage>
        <taxon>Bacteria</taxon>
        <taxon>Bacillati</taxon>
        <taxon>Actinomycetota</taxon>
        <taxon>Actinomycetes</taxon>
        <taxon>Micrococcales</taxon>
        <taxon>Brevibacteriaceae</taxon>
        <taxon>Brevibacterium</taxon>
    </lineage>
</organism>
<proteinExistence type="predicted"/>
<dbReference type="RefSeq" id="WP_102162410.1">
    <property type="nucleotide sequence ID" value="NZ_PNFZ01000005.1"/>
</dbReference>
<reference evidence="3 4" key="1">
    <citation type="submission" date="2017-09" db="EMBL/GenBank/DDBJ databases">
        <title>Bacterial strain isolated from the female urinary microbiota.</title>
        <authorList>
            <person name="Thomas-White K."/>
            <person name="Kumar N."/>
            <person name="Forster S."/>
            <person name="Putonti C."/>
            <person name="Lawley T."/>
            <person name="Wolfe A.J."/>
        </authorList>
    </citation>
    <scope>NUCLEOTIDE SEQUENCE [LARGE SCALE GENOMIC DNA]</scope>
    <source>
        <strain evidence="3 4">UMB0680</strain>
    </source>
</reference>
<dbReference type="InterPro" id="IPR007410">
    <property type="entry name" value="LpqE-like"/>
</dbReference>
<dbReference type="PANTHER" id="PTHR36302:SF1">
    <property type="entry name" value="COPPER CHAPERONE PCU(A)C"/>
    <property type="match status" value="1"/>
</dbReference>
<dbReference type="Pfam" id="PF04314">
    <property type="entry name" value="PCuAC"/>
    <property type="match status" value="1"/>
</dbReference>
<protein>
    <recommendedName>
        <fullName evidence="5">Copper chaperone PCu(A)C</fullName>
    </recommendedName>
</protein>
<comment type="caution">
    <text evidence="3">The sequence shown here is derived from an EMBL/GenBank/DDBJ whole genome shotgun (WGS) entry which is preliminary data.</text>
</comment>
<dbReference type="Proteomes" id="UP000235703">
    <property type="component" value="Unassembled WGS sequence"/>
</dbReference>
<evidence type="ECO:0000256" key="1">
    <source>
        <dbReference type="SAM" id="MobiDB-lite"/>
    </source>
</evidence>
<accession>A0A2N6PG60</accession>
<feature type="chain" id="PRO_5039171985" description="Copper chaperone PCu(A)C" evidence="2">
    <location>
        <begin position="24"/>
        <end position="213"/>
    </location>
</feature>
<dbReference type="InterPro" id="IPR058248">
    <property type="entry name" value="Lxx211020-like"/>
</dbReference>
<gene>
    <name evidence="3" type="ORF">CJ198_09600</name>
</gene>
<sequence length="213" mass="22109">MKKTIAFRTAAAASALGLALTLAACGSNGSNDASTEAGGTDAQQDEAVTAESALTLEDGWVKAVDKDHGMTAVFGTLKNSSDQDIHFTGAESSVAGMAELHETVEDNSGSTKMQEKEGGFVIPAGGELKLEPGGDHIMLMKLKEGIEPGAEVTTTLKTDAGDLDVTVPAKEFAGAQEEYDQGDGSDMDHGDMDHGDMDHGDMDHGDDEDGHDH</sequence>
<keyword evidence="2" id="KW-0732">Signal</keyword>
<dbReference type="AlphaFoldDB" id="A0A2N6PG60"/>
<name>A0A2N6PG60_9MICO</name>
<keyword evidence="4" id="KW-1185">Reference proteome</keyword>